<proteinExistence type="predicted"/>
<sequence length="201" mass="23548">MEEICAKMDKILLEYLSLISALQEQWKQISTNLGSGFFQLAHARYTMGPHRLNQNQYDGRMQAITRVLISQKKDTDILNTQSEFICHYTLTTLEEITDDPKDNDSSSLRRRMIKDPENDIAKKQSKSRVIEDPLRWFGILVPSTLRESQRHFKQSLSGMVNIINLRNEIINKEAEYKLLKKEKEKFMEENRAKHANSMKDI</sequence>
<evidence type="ECO:0000313" key="2">
    <source>
        <dbReference type="Proteomes" id="UP000789920"/>
    </source>
</evidence>
<organism evidence="1 2">
    <name type="scientific">Racocetra persica</name>
    <dbReference type="NCBI Taxonomy" id="160502"/>
    <lineage>
        <taxon>Eukaryota</taxon>
        <taxon>Fungi</taxon>
        <taxon>Fungi incertae sedis</taxon>
        <taxon>Mucoromycota</taxon>
        <taxon>Glomeromycotina</taxon>
        <taxon>Glomeromycetes</taxon>
        <taxon>Diversisporales</taxon>
        <taxon>Gigasporaceae</taxon>
        <taxon>Racocetra</taxon>
    </lineage>
</organism>
<name>A0ACA9NQY1_9GLOM</name>
<dbReference type="Proteomes" id="UP000789920">
    <property type="component" value="Unassembled WGS sequence"/>
</dbReference>
<accession>A0ACA9NQY1</accession>
<keyword evidence="2" id="KW-1185">Reference proteome</keyword>
<gene>
    <name evidence="1" type="ORF">RPERSI_LOCUS8656</name>
</gene>
<comment type="caution">
    <text evidence="1">The sequence shown here is derived from an EMBL/GenBank/DDBJ whole genome shotgun (WGS) entry which is preliminary data.</text>
</comment>
<protein>
    <submittedName>
        <fullName evidence="1">33723_t:CDS:1</fullName>
    </submittedName>
</protein>
<dbReference type="EMBL" id="CAJVQC010015804">
    <property type="protein sequence ID" value="CAG8670517.1"/>
    <property type="molecule type" value="Genomic_DNA"/>
</dbReference>
<evidence type="ECO:0000313" key="1">
    <source>
        <dbReference type="EMBL" id="CAG8670517.1"/>
    </source>
</evidence>
<reference evidence="1" key="1">
    <citation type="submission" date="2021-06" db="EMBL/GenBank/DDBJ databases">
        <authorList>
            <person name="Kallberg Y."/>
            <person name="Tangrot J."/>
            <person name="Rosling A."/>
        </authorList>
    </citation>
    <scope>NUCLEOTIDE SEQUENCE</scope>
    <source>
        <strain evidence="1">MA461A</strain>
    </source>
</reference>